<proteinExistence type="predicted"/>
<name>A0A835YMP2_9STRA</name>
<organism evidence="2 4">
    <name type="scientific">Tribonema minus</name>
    <dbReference type="NCBI Taxonomy" id="303371"/>
    <lineage>
        <taxon>Eukaryota</taxon>
        <taxon>Sar</taxon>
        <taxon>Stramenopiles</taxon>
        <taxon>Ochrophyta</taxon>
        <taxon>PX clade</taxon>
        <taxon>Xanthophyceae</taxon>
        <taxon>Tribonematales</taxon>
        <taxon>Tribonemataceae</taxon>
        <taxon>Tribonema</taxon>
    </lineage>
</organism>
<feature type="compositionally biased region" description="Low complexity" evidence="1">
    <location>
        <begin position="52"/>
        <end position="73"/>
    </location>
</feature>
<dbReference type="EMBL" id="JAFCMP010000301">
    <property type="protein sequence ID" value="KAG5181719.1"/>
    <property type="molecule type" value="Genomic_DNA"/>
</dbReference>
<gene>
    <name evidence="3" type="ORF">JKP88DRAFT_222075</name>
    <name evidence="2" type="ORF">JKP88DRAFT_227592</name>
</gene>
<sequence>MAAHLKECVHLIDTEKRQAAQLLVDLGISLGKLEAYKPAPPTLDNVHDNDDSSLGSPSAASGRSGRSASGGQRHFTVVSGRQAPLDADEQAEFEQLILRGTISANLPFSWVENQYIQQAFKHVRTRMVTKAPLGTIITQLVGILDEADAYM</sequence>
<dbReference type="EMBL" id="JAFCMP010000535">
    <property type="protein sequence ID" value="KAG5176617.1"/>
    <property type="molecule type" value="Genomic_DNA"/>
</dbReference>
<dbReference type="AlphaFoldDB" id="A0A835YMP2"/>
<comment type="caution">
    <text evidence="2">The sequence shown here is derived from an EMBL/GenBank/DDBJ whole genome shotgun (WGS) entry which is preliminary data.</text>
</comment>
<dbReference type="Proteomes" id="UP000664859">
    <property type="component" value="Unassembled WGS sequence"/>
</dbReference>
<feature type="region of interest" description="Disordered" evidence="1">
    <location>
        <begin position="41"/>
        <end position="75"/>
    </location>
</feature>
<evidence type="ECO:0000256" key="1">
    <source>
        <dbReference type="SAM" id="MobiDB-lite"/>
    </source>
</evidence>
<evidence type="ECO:0000313" key="3">
    <source>
        <dbReference type="EMBL" id="KAG5181719.1"/>
    </source>
</evidence>
<dbReference type="OrthoDB" id="3064117at2759"/>
<reference evidence="2" key="1">
    <citation type="submission" date="2021-02" db="EMBL/GenBank/DDBJ databases">
        <title>First Annotated Genome of the Yellow-green Alga Tribonema minus.</title>
        <authorList>
            <person name="Mahan K.M."/>
        </authorList>
    </citation>
    <scope>NUCLEOTIDE SEQUENCE</scope>
    <source>
        <strain evidence="2">UTEX B ZZ1240</strain>
    </source>
</reference>
<evidence type="ECO:0000313" key="2">
    <source>
        <dbReference type="EMBL" id="KAG5176617.1"/>
    </source>
</evidence>
<protein>
    <submittedName>
        <fullName evidence="2">Uncharacterized protein</fullName>
    </submittedName>
</protein>
<evidence type="ECO:0000313" key="4">
    <source>
        <dbReference type="Proteomes" id="UP000664859"/>
    </source>
</evidence>
<keyword evidence="4" id="KW-1185">Reference proteome</keyword>
<accession>A0A835YMP2</accession>